<comment type="caution">
    <text evidence="2">The sequence shown here is derived from an EMBL/GenBank/DDBJ whole genome shotgun (WGS) entry which is preliminary data.</text>
</comment>
<name>A0ABN7IMI4_9BASI</name>
<evidence type="ECO:0000256" key="1">
    <source>
        <dbReference type="SAM" id="MobiDB-lite"/>
    </source>
</evidence>
<evidence type="ECO:0000313" key="2">
    <source>
        <dbReference type="EMBL" id="CAD6911713.1"/>
    </source>
</evidence>
<gene>
    <name evidence="2" type="ORF">JKIAZH3_G19</name>
</gene>
<feature type="compositionally biased region" description="Pro residues" evidence="1">
    <location>
        <begin position="44"/>
        <end position="55"/>
    </location>
</feature>
<reference evidence="2" key="1">
    <citation type="submission" date="2020-10" db="EMBL/GenBank/DDBJ databases">
        <authorList>
            <person name="Sedaghatjoo S."/>
        </authorList>
    </citation>
    <scope>NUCLEOTIDE SEQUENCE</scope>
    <source>
        <strain evidence="2">AZH3</strain>
    </source>
</reference>
<accession>A0ABN7IMI4</accession>
<keyword evidence="3" id="KW-1185">Reference proteome</keyword>
<dbReference type="EMBL" id="CAJHJG010001365">
    <property type="protein sequence ID" value="CAD6911713.1"/>
    <property type="molecule type" value="Genomic_DNA"/>
</dbReference>
<dbReference type="Proteomes" id="UP000836402">
    <property type="component" value="Unassembled WGS sequence"/>
</dbReference>
<feature type="non-terminal residue" evidence="2">
    <location>
        <position position="1"/>
    </location>
</feature>
<sequence length="160" mass="16927">STVNRTTTIVKAKVKGLARTVISTVTSAGKVTSADNLRDTITPPTAPTPTAPTPTAPIPTLTLTDFLLRQPITPRRHSASDRCCCSLHALAFFSGLRPLALSPSCSFSRDLCALSAIHCPPINIAILHGLPLHFMHSLWSTSGQRPTVPSLGRSPSLSPV</sequence>
<feature type="region of interest" description="Disordered" evidence="1">
    <location>
        <begin position="35"/>
        <end position="55"/>
    </location>
</feature>
<organism evidence="2 3">
    <name type="scientific">Tilletia caries</name>
    <name type="common">wheat bunt fungus</name>
    <dbReference type="NCBI Taxonomy" id="13290"/>
    <lineage>
        <taxon>Eukaryota</taxon>
        <taxon>Fungi</taxon>
        <taxon>Dikarya</taxon>
        <taxon>Basidiomycota</taxon>
        <taxon>Ustilaginomycotina</taxon>
        <taxon>Exobasidiomycetes</taxon>
        <taxon>Tilletiales</taxon>
        <taxon>Tilletiaceae</taxon>
        <taxon>Tilletia</taxon>
    </lineage>
</organism>
<protein>
    <submittedName>
        <fullName evidence="2">Uncharacterized protein</fullName>
    </submittedName>
</protein>
<proteinExistence type="predicted"/>
<evidence type="ECO:0000313" key="3">
    <source>
        <dbReference type="Proteomes" id="UP000836402"/>
    </source>
</evidence>